<keyword evidence="1" id="KW-0597">Phosphoprotein</keyword>
<dbReference type="GO" id="GO:0043424">
    <property type="term" value="F:protein histidine kinase binding"/>
    <property type="evidence" value="ECO:0007669"/>
    <property type="project" value="InterPro"/>
</dbReference>
<organism evidence="4 5">
    <name type="scientific">Rhodonia placenta</name>
    <dbReference type="NCBI Taxonomy" id="104341"/>
    <lineage>
        <taxon>Eukaryota</taxon>
        <taxon>Fungi</taxon>
        <taxon>Dikarya</taxon>
        <taxon>Basidiomycota</taxon>
        <taxon>Agaricomycotina</taxon>
        <taxon>Agaricomycetes</taxon>
        <taxon>Polyporales</taxon>
        <taxon>Adustoporiaceae</taxon>
        <taxon>Rhodonia</taxon>
    </lineage>
</organism>
<dbReference type="InterPro" id="IPR045871">
    <property type="entry name" value="AHP1-5/YPD1"/>
</dbReference>
<feature type="compositionally biased region" description="Basic and acidic residues" evidence="2">
    <location>
        <begin position="34"/>
        <end position="46"/>
    </location>
</feature>
<feature type="compositionally biased region" description="Basic and acidic residues" evidence="2">
    <location>
        <begin position="83"/>
        <end position="93"/>
    </location>
</feature>
<dbReference type="GO" id="GO:0000160">
    <property type="term" value="P:phosphorelay signal transduction system"/>
    <property type="evidence" value="ECO:0007669"/>
    <property type="project" value="InterPro"/>
</dbReference>
<dbReference type="Pfam" id="PF01627">
    <property type="entry name" value="Hpt"/>
    <property type="match status" value="1"/>
</dbReference>
<sequence>MTASATINCTVQSSQEEQDEHKGVELINAAETAPDGRKKEKWREDAVQTGGDIPARLGDDYRSLSPPPTTVCPSMAAAAALKDVPRAASEHPSPRSPSPVVERSPAPQRPPSEGPARQASLAPSRDPTPAVDAAAATAAAPATPAPAPDDDDAEADPSETIDIETFHQILDLDEDDTHDFSKGMAWAYFTQASTTFTEMDEAYTKKDLAKLSSLGHFLKGSSAALGVAKVQATCEQIQHFGQLRDEESGTDLTEDVALARIGALLARVKKDYVVAEVWLKKWYAENSVPGEDDEDA</sequence>
<feature type="region of interest" description="Disordered" evidence="2">
    <location>
        <begin position="1"/>
        <end position="156"/>
    </location>
</feature>
<dbReference type="GO" id="GO:0005737">
    <property type="term" value="C:cytoplasm"/>
    <property type="evidence" value="ECO:0007669"/>
    <property type="project" value="TreeGrafter"/>
</dbReference>
<name>A0A8H7NT30_9APHY</name>
<dbReference type="Proteomes" id="UP000639403">
    <property type="component" value="Unassembled WGS sequence"/>
</dbReference>
<evidence type="ECO:0000256" key="2">
    <source>
        <dbReference type="SAM" id="MobiDB-lite"/>
    </source>
</evidence>
<dbReference type="PANTHER" id="PTHR28242">
    <property type="entry name" value="PHOSPHORELAY INTERMEDIATE PROTEIN YPD1"/>
    <property type="match status" value="1"/>
</dbReference>
<dbReference type="SUPFAM" id="SSF47226">
    <property type="entry name" value="Histidine-containing phosphotransfer domain, HPT domain"/>
    <property type="match status" value="1"/>
</dbReference>
<dbReference type="SMART" id="SM00073">
    <property type="entry name" value="HPT"/>
    <property type="match status" value="1"/>
</dbReference>
<dbReference type="Gene3D" id="1.20.120.160">
    <property type="entry name" value="HPT domain"/>
    <property type="match status" value="1"/>
</dbReference>
<feature type="modified residue" description="Phosphohistidine" evidence="1">
    <location>
        <position position="216"/>
    </location>
</feature>
<feature type="compositionally biased region" description="Low complexity" evidence="2">
    <location>
        <begin position="127"/>
        <end position="142"/>
    </location>
</feature>
<evidence type="ECO:0000256" key="1">
    <source>
        <dbReference type="PROSITE-ProRule" id="PRU00110"/>
    </source>
</evidence>
<dbReference type="InterPro" id="IPR036641">
    <property type="entry name" value="HPT_dom_sf"/>
</dbReference>
<evidence type="ECO:0000313" key="4">
    <source>
        <dbReference type="EMBL" id="KAF9801501.1"/>
    </source>
</evidence>
<feature type="domain" description="HPt" evidence="3">
    <location>
        <begin position="177"/>
        <end position="282"/>
    </location>
</feature>
<feature type="compositionally biased region" description="Polar residues" evidence="2">
    <location>
        <begin position="1"/>
        <end position="15"/>
    </location>
</feature>
<dbReference type="PANTHER" id="PTHR28242:SF52">
    <property type="entry name" value="PHOSPHORELAY INTERMEDIATE PROTEIN YPD1"/>
    <property type="match status" value="1"/>
</dbReference>
<gene>
    <name evidence="4" type="ORF">IEO21_10108</name>
</gene>
<accession>A0A8H7NT30</accession>
<proteinExistence type="predicted"/>
<evidence type="ECO:0000313" key="5">
    <source>
        <dbReference type="Proteomes" id="UP000639403"/>
    </source>
</evidence>
<comment type="caution">
    <text evidence="4">The sequence shown here is derived from an EMBL/GenBank/DDBJ whole genome shotgun (WGS) entry which is preliminary data.</text>
</comment>
<protein>
    <recommendedName>
        <fullName evidence="3">HPt domain-containing protein</fullName>
    </recommendedName>
</protein>
<dbReference type="CDD" id="cd00088">
    <property type="entry name" value="HPT"/>
    <property type="match status" value="1"/>
</dbReference>
<dbReference type="InterPro" id="IPR008207">
    <property type="entry name" value="Sig_transdc_His_kin_Hpt_dom"/>
</dbReference>
<reference evidence="4" key="1">
    <citation type="submission" date="2020-11" db="EMBL/GenBank/DDBJ databases">
        <authorList>
            <person name="Koelle M."/>
            <person name="Horta M.A.C."/>
            <person name="Nowrousian M."/>
            <person name="Ohm R.A."/>
            <person name="Benz P."/>
            <person name="Pilgard A."/>
        </authorList>
    </citation>
    <scope>NUCLEOTIDE SEQUENCE</scope>
    <source>
        <strain evidence="4">FPRL280</strain>
    </source>
</reference>
<dbReference type="AlphaFoldDB" id="A0A8H7NT30"/>
<dbReference type="GO" id="GO:0009927">
    <property type="term" value="F:histidine phosphotransfer kinase activity"/>
    <property type="evidence" value="ECO:0007669"/>
    <property type="project" value="InterPro"/>
</dbReference>
<evidence type="ECO:0000259" key="3">
    <source>
        <dbReference type="PROSITE" id="PS50894"/>
    </source>
</evidence>
<dbReference type="PROSITE" id="PS50894">
    <property type="entry name" value="HPT"/>
    <property type="match status" value="1"/>
</dbReference>
<dbReference type="EMBL" id="JADOXO010000663">
    <property type="protein sequence ID" value="KAF9801501.1"/>
    <property type="molecule type" value="Genomic_DNA"/>
</dbReference>
<dbReference type="GO" id="GO:0005634">
    <property type="term" value="C:nucleus"/>
    <property type="evidence" value="ECO:0007669"/>
    <property type="project" value="TreeGrafter"/>
</dbReference>
<reference evidence="4" key="2">
    <citation type="journal article" name="Front. Microbiol.">
        <title>Degradative Capacity of Two Strains of Rhodonia placenta: From Phenotype to Genotype.</title>
        <authorList>
            <person name="Kolle M."/>
            <person name="Horta M.A.C."/>
            <person name="Nowrousian M."/>
            <person name="Ohm R.A."/>
            <person name="Benz J.P."/>
            <person name="Pilgard A."/>
        </authorList>
    </citation>
    <scope>NUCLEOTIDE SEQUENCE</scope>
    <source>
        <strain evidence="4">FPRL280</strain>
    </source>
</reference>